<feature type="chain" id="PRO_5029848700" evidence="1">
    <location>
        <begin position="20"/>
        <end position="276"/>
    </location>
</feature>
<feature type="signal peptide" evidence="1">
    <location>
        <begin position="1"/>
        <end position="19"/>
    </location>
</feature>
<evidence type="ECO:0000259" key="2">
    <source>
        <dbReference type="SMART" id="SM00477"/>
    </source>
</evidence>
<organism evidence="4 5">
    <name type="scientific">Grantiella picta</name>
    <dbReference type="NCBI Taxonomy" id="266360"/>
    <lineage>
        <taxon>Eukaryota</taxon>
        <taxon>Metazoa</taxon>
        <taxon>Chordata</taxon>
        <taxon>Craniata</taxon>
        <taxon>Vertebrata</taxon>
        <taxon>Euteleostomi</taxon>
        <taxon>Archelosauria</taxon>
        <taxon>Archosauria</taxon>
        <taxon>Dinosauria</taxon>
        <taxon>Saurischia</taxon>
        <taxon>Theropoda</taxon>
        <taxon>Coelurosauria</taxon>
        <taxon>Aves</taxon>
        <taxon>Neognathae</taxon>
        <taxon>Neoaves</taxon>
        <taxon>Telluraves</taxon>
        <taxon>Australaves</taxon>
        <taxon>Passeriformes</taxon>
        <taxon>Meliphagoidea</taxon>
        <taxon>Meliphagidae</taxon>
        <taxon>Grantiella</taxon>
    </lineage>
</organism>
<evidence type="ECO:0000313" key="4">
    <source>
        <dbReference type="EMBL" id="NWV42408.1"/>
    </source>
</evidence>
<dbReference type="GO" id="GO:0046872">
    <property type="term" value="F:metal ion binding"/>
    <property type="evidence" value="ECO:0007669"/>
    <property type="project" value="InterPro"/>
</dbReference>
<dbReference type="InterPro" id="IPR020821">
    <property type="entry name" value="ENPP1-3/EXOG-like_nuc-like"/>
</dbReference>
<dbReference type="InterPro" id="IPR001604">
    <property type="entry name" value="Endo_G_ENPP1-like_dom"/>
</dbReference>
<proteinExistence type="predicted"/>
<dbReference type="PANTHER" id="PTHR21472">
    <property type="entry name" value="ENDONUCLEASE DOMAIN-CONTAINING 1 PROTEIN ENDOD1"/>
    <property type="match status" value="1"/>
</dbReference>
<dbReference type="InterPro" id="IPR044929">
    <property type="entry name" value="DNA/RNA_non-sp_Endonuclease_sf"/>
</dbReference>
<dbReference type="GO" id="GO:0016787">
    <property type="term" value="F:hydrolase activity"/>
    <property type="evidence" value="ECO:0007669"/>
    <property type="project" value="InterPro"/>
</dbReference>
<reference evidence="4 5" key="1">
    <citation type="submission" date="2019-09" db="EMBL/GenBank/DDBJ databases">
        <title>Bird 10,000 Genomes (B10K) Project - Family phase.</title>
        <authorList>
            <person name="Zhang G."/>
        </authorList>
    </citation>
    <scope>NUCLEOTIDE SEQUENCE [LARGE SCALE GENOMIC DNA]</scope>
    <source>
        <strain evidence="4">B10K-DU-029-50</strain>
        <tissue evidence="4">Heart</tissue>
    </source>
</reference>
<dbReference type="Pfam" id="PF01223">
    <property type="entry name" value="Endonuclease_NS"/>
    <property type="match status" value="1"/>
</dbReference>
<feature type="domain" description="DNA/RNA non-specific endonuclease/pyrophosphatase/phosphodiesterase" evidence="3">
    <location>
        <begin position="56"/>
        <end position="269"/>
    </location>
</feature>
<keyword evidence="1" id="KW-0732">Signal</keyword>
<dbReference type="SUPFAM" id="SSF54060">
    <property type="entry name" value="His-Me finger endonucleases"/>
    <property type="match status" value="1"/>
</dbReference>
<dbReference type="Gene3D" id="3.40.570.10">
    <property type="entry name" value="Extracellular Endonuclease, subunit A"/>
    <property type="match status" value="1"/>
</dbReference>
<comment type="caution">
    <text evidence="4">The sequence shown here is derived from an EMBL/GenBank/DDBJ whole genome shotgun (WGS) entry which is preliminary data.</text>
</comment>
<feature type="non-terminal residue" evidence="4">
    <location>
        <position position="276"/>
    </location>
</feature>
<dbReference type="AlphaFoldDB" id="A0A7K6EVU6"/>
<dbReference type="EMBL" id="VZRM01007734">
    <property type="protein sequence ID" value="NWV42408.1"/>
    <property type="molecule type" value="Genomic_DNA"/>
</dbReference>
<dbReference type="InterPro" id="IPR039015">
    <property type="entry name" value="ENDOD1"/>
</dbReference>
<evidence type="ECO:0000256" key="1">
    <source>
        <dbReference type="SAM" id="SignalP"/>
    </source>
</evidence>
<keyword evidence="5" id="KW-1185">Reference proteome</keyword>
<dbReference type="SMART" id="SM00892">
    <property type="entry name" value="Endonuclease_NS"/>
    <property type="match status" value="1"/>
</dbReference>
<dbReference type="SMART" id="SM00477">
    <property type="entry name" value="NUC"/>
    <property type="match status" value="1"/>
</dbReference>
<evidence type="ECO:0000259" key="3">
    <source>
        <dbReference type="SMART" id="SM00892"/>
    </source>
</evidence>
<dbReference type="InterPro" id="IPR044925">
    <property type="entry name" value="His-Me_finger_sf"/>
</dbReference>
<dbReference type="PANTHER" id="PTHR21472:SF26">
    <property type="entry name" value="ENDONUCLEASE DOMAIN CONTAINING 1"/>
    <property type="match status" value="1"/>
</dbReference>
<gene>
    <name evidence="4" type="primary">Endod1_1</name>
    <name evidence="4" type="ORF">GRAPIC_R09828</name>
</gene>
<sequence length="276" mass="31066">MLWLLLLQVLASCLWLGHSKVVKSFETSCPRFFYNNTTPDKLDPKNPARICQSYNNSNYFATLYDKDLRIPVYSAYIYQPLQGRPNVSLWFVEPQLVNQSYPKDMETESFLKNNYKISLDKIGQSQAINQDYNGTGLDRGHLSPVSHHNTNISKLATFTLTNAVPQDLTLNRGAWKVFETKTMTNNAKGCNTTYVIVGAVPGNTFIANGRVNKPSHLWSAACCVVGQNATKTWAAIAKNNNSKVQNITITLKDLESNLTQLYRRGNVSLFHSNCCR</sequence>
<evidence type="ECO:0000313" key="5">
    <source>
        <dbReference type="Proteomes" id="UP000575029"/>
    </source>
</evidence>
<feature type="non-terminal residue" evidence="4">
    <location>
        <position position="1"/>
    </location>
</feature>
<dbReference type="GO" id="GO:0003676">
    <property type="term" value="F:nucleic acid binding"/>
    <property type="evidence" value="ECO:0007669"/>
    <property type="project" value="InterPro"/>
</dbReference>
<name>A0A7K6EVU6_9PASS</name>
<feature type="domain" description="ENPP1-3/EXOG-like endonuclease/phosphodiesterase" evidence="2">
    <location>
        <begin position="57"/>
        <end position="269"/>
    </location>
</feature>
<accession>A0A7K6EVU6</accession>
<dbReference type="Proteomes" id="UP000575029">
    <property type="component" value="Unassembled WGS sequence"/>
</dbReference>
<protein>
    <submittedName>
        <fullName evidence="4">ENDD1 protein</fullName>
    </submittedName>
</protein>